<evidence type="ECO:0000256" key="1">
    <source>
        <dbReference type="ARBA" id="ARBA00004651"/>
    </source>
</evidence>
<evidence type="ECO:0000256" key="3">
    <source>
        <dbReference type="ARBA" id="ARBA00022448"/>
    </source>
</evidence>
<comment type="similarity">
    <text evidence="2 8">Belongs to the lactate permease family.</text>
</comment>
<name>A0ABM7XA57_9BACT</name>
<dbReference type="InterPro" id="IPR003804">
    <property type="entry name" value="Lactate_perm"/>
</dbReference>
<dbReference type="Proteomes" id="UP001162734">
    <property type="component" value="Chromosome"/>
</dbReference>
<dbReference type="NCBIfam" id="TIGR00795">
    <property type="entry name" value="lctP"/>
    <property type="match status" value="1"/>
</dbReference>
<reference evidence="10" key="1">
    <citation type="journal article" date="2022" name="Int. J. Syst. Evol. Microbiol.">
        <title>Anaeromyxobacter oryzae sp. nov., Anaeromyxobacter diazotrophicus sp. nov. and Anaeromyxobacter paludicola sp. nov., isolated from paddy soils.</title>
        <authorList>
            <person name="Itoh H."/>
            <person name="Xu Z."/>
            <person name="Mise K."/>
            <person name="Masuda Y."/>
            <person name="Ushijima N."/>
            <person name="Hayakawa C."/>
            <person name="Shiratori Y."/>
            <person name="Senoo K."/>
        </authorList>
    </citation>
    <scope>NUCLEOTIDE SEQUENCE [LARGE SCALE GENOMIC DNA]</scope>
    <source>
        <strain evidence="10">Red630</strain>
    </source>
</reference>
<feature type="transmembrane region" description="Helical" evidence="8">
    <location>
        <begin position="117"/>
        <end position="146"/>
    </location>
</feature>
<evidence type="ECO:0000313" key="10">
    <source>
        <dbReference type="Proteomes" id="UP001162734"/>
    </source>
</evidence>
<dbReference type="PANTHER" id="PTHR30003">
    <property type="entry name" value="L-LACTATE PERMEASE"/>
    <property type="match status" value="1"/>
</dbReference>
<keyword evidence="6 8" id="KW-1133">Transmembrane helix</keyword>
<evidence type="ECO:0000313" key="9">
    <source>
        <dbReference type="EMBL" id="BDG08731.1"/>
    </source>
</evidence>
<dbReference type="EMBL" id="AP025592">
    <property type="protein sequence ID" value="BDG08731.1"/>
    <property type="molecule type" value="Genomic_DNA"/>
</dbReference>
<feature type="transmembrane region" description="Helical" evidence="8">
    <location>
        <begin position="537"/>
        <end position="560"/>
    </location>
</feature>
<keyword evidence="7 8" id="KW-0472">Membrane</keyword>
<dbReference type="RefSeq" id="WP_248345934.1">
    <property type="nucleotide sequence ID" value="NZ_AP025592.1"/>
</dbReference>
<organism evidence="9 10">
    <name type="scientific">Anaeromyxobacter paludicola</name>
    <dbReference type="NCBI Taxonomy" id="2918171"/>
    <lineage>
        <taxon>Bacteria</taxon>
        <taxon>Pseudomonadati</taxon>
        <taxon>Myxococcota</taxon>
        <taxon>Myxococcia</taxon>
        <taxon>Myxococcales</taxon>
        <taxon>Cystobacterineae</taxon>
        <taxon>Anaeromyxobacteraceae</taxon>
        <taxon>Anaeromyxobacter</taxon>
    </lineage>
</organism>
<sequence>MNWSQVYTPLGNLYLSAVVAAIPVVVLLGALAFFHVKAHLAALLGLLCALAIAIGVYGMPAKMAGVTALYGAAFGLLPIGWIILNAIFVYDLTVETGKFEVAKHTIAGLASDRRIQVLLIGFAFGAFIEGAAGFGTPVAISAAMLIGLGFRPLPAAGLALIGNTAPVAYGALGTPVITLAKVTGLDVNLLSAMVGRQLPFFSVIVPFWLVWAMAGFKGMKEVWPACLVAGVSFAIPQYLVSNHFGPSLVDIVAAAVSIGATYVLLRFWQPPSIWRFPDEREDARLGAGAVPRSVGAASAQPAVSTKDGWLAWMPWIVLSVCVFVWGLPDVKAWLGNLHTSMYKLHLAPKPAFEIPGLHNLVMRVPPVVKKPTAEGAIYSLNVLQATGTALLLSGIVSGIFLKVSPGRLARIYLHALKRVRFSLLTIAAMLALGFTTRYSGSDTTMGLAFASTGALFPFFSPMLGWLGVALTGSDTSSNVLFGNLQVVSAQQIGMNPILAAAANSSGGVMGKMIDAQSIVVAGVATGQQGHEGPILRYVFWHSLVLACLVGVLVLVQSLFFPGIVPH</sequence>
<dbReference type="PANTHER" id="PTHR30003:SF0">
    <property type="entry name" value="GLYCOLATE PERMEASE GLCA-RELATED"/>
    <property type="match status" value="1"/>
</dbReference>
<feature type="transmembrane region" description="Helical" evidence="8">
    <location>
        <begin position="246"/>
        <end position="265"/>
    </location>
</feature>
<dbReference type="Pfam" id="PF02652">
    <property type="entry name" value="Lactate_perm"/>
    <property type="match status" value="1"/>
</dbReference>
<evidence type="ECO:0000256" key="2">
    <source>
        <dbReference type="ARBA" id="ARBA00010100"/>
    </source>
</evidence>
<accession>A0ABM7XA57</accession>
<evidence type="ECO:0000256" key="4">
    <source>
        <dbReference type="ARBA" id="ARBA00022475"/>
    </source>
</evidence>
<evidence type="ECO:0000256" key="7">
    <source>
        <dbReference type="ARBA" id="ARBA00023136"/>
    </source>
</evidence>
<comment type="function">
    <text evidence="8">Uptake of L-lactate across the membrane. Can also transport D-lactate and glycolate.</text>
</comment>
<feature type="transmembrane region" description="Helical" evidence="8">
    <location>
        <begin position="376"/>
        <end position="401"/>
    </location>
</feature>
<proteinExistence type="inferred from homology"/>
<feature type="transmembrane region" description="Helical" evidence="8">
    <location>
        <begin position="222"/>
        <end position="240"/>
    </location>
</feature>
<feature type="transmembrane region" description="Helical" evidence="8">
    <location>
        <begin position="309"/>
        <end position="327"/>
    </location>
</feature>
<keyword evidence="5 8" id="KW-0812">Transmembrane</keyword>
<feature type="transmembrane region" description="Helical" evidence="8">
    <location>
        <begin position="12"/>
        <end position="34"/>
    </location>
</feature>
<comment type="subcellular location">
    <subcellularLocation>
        <location evidence="1 8">Cell membrane</location>
        <topology evidence="1 8">Multi-pass membrane protein</topology>
    </subcellularLocation>
</comment>
<evidence type="ECO:0000256" key="8">
    <source>
        <dbReference type="RuleBase" id="RU365092"/>
    </source>
</evidence>
<keyword evidence="3 8" id="KW-0813">Transport</keyword>
<feature type="transmembrane region" description="Helical" evidence="8">
    <location>
        <begin position="69"/>
        <end position="90"/>
    </location>
</feature>
<feature type="transmembrane region" description="Helical" evidence="8">
    <location>
        <begin position="446"/>
        <end position="468"/>
    </location>
</feature>
<feature type="transmembrane region" description="Helical" evidence="8">
    <location>
        <begin position="421"/>
        <end position="440"/>
    </location>
</feature>
<keyword evidence="4 8" id="KW-1003">Cell membrane</keyword>
<keyword evidence="10" id="KW-1185">Reference proteome</keyword>
<evidence type="ECO:0000256" key="6">
    <source>
        <dbReference type="ARBA" id="ARBA00022989"/>
    </source>
</evidence>
<feature type="transmembrane region" description="Helical" evidence="8">
    <location>
        <begin position="198"/>
        <end position="215"/>
    </location>
</feature>
<evidence type="ECO:0000256" key="5">
    <source>
        <dbReference type="ARBA" id="ARBA00022692"/>
    </source>
</evidence>
<feature type="transmembrane region" description="Helical" evidence="8">
    <location>
        <begin position="158"/>
        <end position="178"/>
    </location>
</feature>
<feature type="transmembrane region" description="Helical" evidence="8">
    <location>
        <begin position="40"/>
        <end position="57"/>
    </location>
</feature>
<gene>
    <name evidence="9" type="ORF">AMPC_18440</name>
</gene>
<protein>
    <recommendedName>
        <fullName evidence="8">L-lactate permease</fullName>
    </recommendedName>
</protein>